<dbReference type="AlphaFoldDB" id="A0A5Q3Q127"/>
<name>A0A5Q3Q127_9PSEU</name>
<feature type="chain" id="PRO_5024344796" evidence="3">
    <location>
        <begin position="29"/>
        <end position="245"/>
    </location>
</feature>
<evidence type="ECO:0000313" key="6">
    <source>
        <dbReference type="Proteomes" id="UP000371041"/>
    </source>
</evidence>
<keyword evidence="6" id="KW-1185">Reference proteome</keyword>
<protein>
    <submittedName>
        <fullName evidence="5">DUF1775 domain-containing protein</fullName>
    </submittedName>
</protein>
<keyword evidence="2" id="KW-0472">Membrane</keyword>
<keyword evidence="2" id="KW-0812">Transmembrane</keyword>
<dbReference type="CDD" id="cd08545">
    <property type="entry name" value="YcnI_like"/>
    <property type="match status" value="1"/>
</dbReference>
<feature type="region of interest" description="Disordered" evidence="1">
    <location>
        <begin position="152"/>
        <end position="207"/>
    </location>
</feature>
<sequence>MPRSLARTAAVAAAAGLTALLGAGTASAHVTANPDTATQGSSATFALRVPNERPQAGTTKVTLRLPADQPISTVSTSPVPGWDISVNSEKLPEPVDYQGQRLTETVRSVTWTATPGNRIGPDQFQEFDLRIGDLPTDADTFVMAAEQTYDSGEVVRWDQPTPAGGQEPAKPAPTLTLTPGDGSGHHGSGSGAGQHGDAEAASAGSDSTARWLGGAGLVVGALGLGLGGGAVLRSRKAGRNGTGAQ</sequence>
<keyword evidence="2" id="KW-1133">Transmembrane helix</keyword>
<dbReference type="RefSeq" id="WP_154074830.1">
    <property type="nucleotide sequence ID" value="NZ_CP045929.1"/>
</dbReference>
<gene>
    <name evidence="5" type="ORF">GIY23_00280</name>
</gene>
<accession>A0A5Q3Q127</accession>
<keyword evidence="3" id="KW-0732">Signal</keyword>
<dbReference type="KEGG" id="sace:GIY23_00280"/>
<organism evidence="5 6">
    <name type="scientific">Allosaccharopolyspora coralli</name>
    <dbReference type="NCBI Taxonomy" id="2665642"/>
    <lineage>
        <taxon>Bacteria</taxon>
        <taxon>Bacillati</taxon>
        <taxon>Actinomycetota</taxon>
        <taxon>Actinomycetes</taxon>
        <taxon>Pseudonocardiales</taxon>
        <taxon>Pseudonocardiaceae</taxon>
        <taxon>Allosaccharopolyspora</taxon>
    </lineage>
</organism>
<dbReference type="EMBL" id="CP045929">
    <property type="protein sequence ID" value="QGK68221.1"/>
    <property type="molecule type" value="Genomic_DNA"/>
</dbReference>
<dbReference type="InterPro" id="IPR012533">
    <property type="entry name" value="YcnI-copper_dom"/>
</dbReference>
<evidence type="ECO:0000256" key="3">
    <source>
        <dbReference type="SAM" id="SignalP"/>
    </source>
</evidence>
<dbReference type="Proteomes" id="UP000371041">
    <property type="component" value="Chromosome"/>
</dbReference>
<evidence type="ECO:0000256" key="2">
    <source>
        <dbReference type="SAM" id="Phobius"/>
    </source>
</evidence>
<proteinExistence type="predicted"/>
<feature type="compositionally biased region" description="Low complexity" evidence="1">
    <location>
        <begin position="168"/>
        <end position="180"/>
    </location>
</feature>
<evidence type="ECO:0000256" key="1">
    <source>
        <dbReference type="SAM" id="MobiDB-lite"/>
    </source>
</evidence>
<feature type="signal peptide" evidence="3">
    <location>
        <begin position="1"/>
        <end position="28"/>
    </location>
</feature>
<dbReference type="Pfam" id="PF07987">
    <property type="entry name" value="DUF1775"/>
    <property type="match status" value="1"/>
</dbReference>
<dbReference type="InterPro" id="IPR038507">
    <property type="entry name" value="YcnI-like_sf"/>
</dbReference>
<feature type="compositionally biased region" description="Gly residues" evidence="1">
    <location>
        <begin position="181"/>
        <end position="194"/>
    </location>
</feature>
<evidence type="ECO:0000259" key="4">
    <source>
        <dbReference type="Pfam" id="PF07987"/>
    </source>
</evidence>
<feature type="domain" description="YncI copper-binding" evidence="4">
    <location>
        <begin position="29"/>
        <end position="177"/>
    </location>
</feature>
<reference evidence="6" key="1">
    <citation type="submission" date="2019-11" db="EMBL/GenBank/DDBJ databases">
        <title>The complete genome sequence of Saccharopolyspora sp. E2A.</title>
        <authorList>
            <person name="Zhang G."/>
        </authorList>
    </citation>
    <scope>NUCLEOTIDE SEQUENCE [LARGE SCALE GENOMIC DNA]</scope>
    <source>
        <strain evidence="6">E2A</strain>
    </source>
</reference>
<dbReference type="Gene3D" id="2.60.40.2230">
    <property type="entry name" value="Uncharacterised protein YcnI-like PF07987, DUF1775"/>
    <property type="match status" value="1"/>
</dbReference>
<evidence type="ECO:0000313" key="5">
    <source>
        <dbReference type="EMBL" id="QGK68221.1"/>
    </source>
</evidence>
<feature type="transmembrane region" description="Helical" evidence="2">
    <location>
        <begin position="211"/>
        <end position="232"/>
    </location>
</feature>